<dbReference type="AlphaFoldDB" id="A0A167B439"/>
<proteinExistence type="predicted"/>
<dbReference type="OrthoDB" id="9798709at2"/>
<dbReference type="InterPro" id="IPR013096">
    <property type="entry name" value="Cupin_2"/>
</dbReference>
<accession>A0A167B439</accession>
<dbReference type="PANTHER" id="PTHR36440:SF1">
    <property type="entry name" value="PUTATIVE (AFU_ORTHOLOGUE AFUA_8G07350)-RELATED"/>
    <property type="match status" value="1"/>
</dbReference>
<reference evidence="2 3" key="1">
    <citation type="submission" date="2013-07" db="EMBL/GenBank/DDBJ databases">
        <title>Comparative Genomic and Metabolomic Analysis of Twelve Strains of Pseudoalteromonas luteoviolacea.</title>
        <authorList>
            <person name="Vynne N.G."/>
            <person name="Mansson M."/>
            <person name="Gram L."/>
        </authorList>
    </citation>
    <scope>NUCLEOTIDE SEQUENCE [LARGE SCALE GENOMIC DNA]</scope>
    <source>
        <strain evidence="2 3">H33</strain>
    </source>
</reference>
<dbReference type="RefSeq" id="WP_063363599.1">
    <property type="nucleotide sequence ID" value="NZ_AUXZ01000119.1"/>
</dbReference>
<protein>
    <recommendedName>
        <fullName evidence="1">Cupin type-2 domain-containing protein</fullName>
    </recommendedName>
</protein>
<feature type="domain" description="Cupin type-2" evidence="1">
    <location>
        <begin position="46"/>
        <end position="111"/>
    </location>
</feature>
<comment type="caution">
    <text evidence="2">The sequence shown here is derived from an EMBL/GenBank/DDBJ whole genome shotgun (WGS) entry which is preliminary data.</text>
</comment>
<dbReference type="Pfam" id="PF07883">
    <property type="entry name" value="Cupin_2"/>
    <property type="match status" value="1"/>
</dbReference>
<evidence type="ECO:0000259" key="1">
    <source>
        <dbReference type="Pfam" id="PF07883"/>
    </source>
</evidence>
<sequence length="164" mass="18272">MKKEKNHIIVNYPHSGRYLASAGNLYRIMIDAEQTEGQFSLIESLIQPGQGGPFHTHANEQESFLVINGTLTIFDAEQSYQATPGTFVLCPAGTTRGFRNDTEEEVKVLILYTPAGIEKMIKIEGEELEQVDDYQANREGPLSCPVLNQEFGIVEDKQPLPSPM</sequence>
<dbReference type="Proteomes" id="UP000076503">
    <property type="component" value="Unassembled WGS sequence"/>
</dbReference>
<name>A0A167B439_9GAMM</name>
<dbReference type="InterPro" id="IPR053146">
    <property type="entry name" value="QDO-like"/>
</dbReference>
<dbReference type="Gene3D" id="2.60.120.10">
    <property type="entry name" value="Jelly Rolls"/>
    <property type="match status" value="1"/>
</dbReference>
<dbReference type="EMBL" id="AUXZ01000119">
    <property type="protein sequence ID" value="KZN46137.1"/>
    <property type="molecule type" value="Genomic_DNA"/>
</dbReference>
<dbReference type="SUPFAM" id="SSF51182">
    <property type="entry name" value="RmlC-like cupins"/>
    <property type="match status" value="1"/>
</dbReference>
<dbReference type="InterPro" id="IPR014710">
    <property type="entry name" value="RmlC-like_jellyroll"/>
</dbReference>
<gene>
    <name evidence="2" type="ORF">N476_03175</name>
</gene>
<evidence type="ECO:0000313" key="2">
    <source>
        <dbReference type="EMBL" id="KZN46137.1"/>
    </source>
</evidence>
<dbReference type="InterPro" id="IPR011051">
    <property type="entry name" value="RmlC_Cupin_sf"/>
</dbReference>
<evidence type="ECO:0000313" key="3">
    <source>
        <dbReference type="Proteomes" id="UP000076503"/>
    </source>
</evidence>
<dbReference type="PANTHER" id="PTHR36440">
    <property type="entry name" value="PUTATIVE (AFU_ORTHOLOGUE AFUA_8G07350)-RELATED"/>
    <property type="match status" value="1"/>
</dbReference>
<dbReference type="PATRIC" id="fig|1365251.3.peg.4411"/>
<organism evidence="2 3">
    <name type="scientific">Pseudoalteromonas luteoviolacea H33</name>
    <dbReference type="NCBI Taxonomy" id="1365251"/>
    <lineage>
        <taxon>Bacteria</taxon>
        <taxon>Pseudomonadati</taxon>
        <taxon>Pseudomonadota</taxon>
        <taxon>Gammaproteobacteria</taxon>
        <taxon>Alteromonadales</taxon>
        <taxon>Pseudoalteromonadaceae</taxon>
        <taxon>Pseudoalteromonas</taxon>
    </lineage>
</organism>